<accession>A0A0M0HK91</accession>
<sequence length="189" mass="20954">MRKLVLAASMALLTACAAPQQEQINFMPQAVLSSSDIVRDASFTLTSKDVRSAQYVALVDSGRSHIEPIHAKQNVRISFENALLEQLQSQGFRNTVNSENSIELEVQEMLVSVKHSVMENIMDGKVVVEITAETPQGKLVKTYTGTAKRTGALSASNQDIEVVLNDVVQLVLQEISNDRELQTYMQERF</sequence>
<dbReference type="RefSeq" id="WP_053396726.1">
    <property type="nucleotide sequence ID" value="NZ_LHPJ01000016.1"/>
</dbReference>
<dbReference type="STRING" id="693.AKJ17_15545"/>
<dbReference type="AlphaFoldDB" id="A0A0M0HK91"/>
<organism evidence="2 3">
    <name type="scientific">Vibrio nereis</name>
    <dbReference type="NCBI Taxonomy" id="693"/>
    <lineage>
        <taxon>Bacteria</taxon>
        <taxon>Pseudomonadati</taxon>
        <taxon>Pseudomonadota</taxon>
        <taxon>Gammaproteobacteria</taxon>
        <taxon>Vibrionales</taxon>
        <taxon>Vibrionaceae</taxon>
        <taxon>Vibrio</taxon>
    </lineage>
</organism>
<dbReference type="Pfam" id="PF03923">
    <property type="entry name" value="Lipoprotein_16"/>
    <property type="match status" value="1"/>
</dbReference>
<keyword evidence="3" id="KW-1185">Reference proteome</keyword>
<protein>
    <recommendedName>
        <fullName evidence="4">Lipoprotein</fullName>
    </recommendedName>
</protein>
<evidence type="ECO:0000256" key="1">
    <source>
        <dbReference type="SAM" id="SignalP"/>
    </source>
</evidence>
<comment type="caution">
    <text evidence="2">The sequence shown here is derived from an EMBL/GenBank/DDBJ whole genome shotgun (WGS) entry which is preliminary data.</text>
</comment>
<dbReference type="EMBL" id="LHPJ01000016">
    <property type="protein sequence ID" value="KOO02484.1"/>
    <property type="molecule type" value="Genomic_DNA"/>
</dbReference>
<name>A0A0M0HK91_VIBNE</name>
<evidence type="ECO:0000313" key="3">
    <source>
        <dbReference type="Proteomes" id="UP000037515"/>
    </source>
</evidence>
<keyword evidence="1" id="KW-0732">Signal</keyword>
<dbReference type="PATRIC" id="fig|693.5.peg.3170"/>
<dbReference type="PROSITE" id="PS51257">
    <property type="entry name" value="PROKAR_LIPOPROTEIN"/>
    <property type="match status" value="1"/>
</dbReference>
<reference evidence="3" key="1">
    <citation type="submission" date="2015-08" db="EMBL/GenBank/DDBJ databases">
        <title>Vibrio galatheae sp. nov., a novel member of the Vibrionaceae family isolated from the Solomon Islands.</title>
        <authorList>
            <person name="Giubergia S."/>
            <person name="Machado H."/>
            <person name="Mateiu R.V."/>
            <person name="Gram L."/>
        </authorList>
    </citation>
    <scope>NUCLEOTIDE SEQUENCE [LARGE SCALE GENOMIC DNA]</scope>
    <source>
        <strain evidence="3">DSM 19584</strain>
    </source>
</reference>
<dbReference type="InterPro" id="IPR005619">
    <property type="entry name" value="Uncharacterised_YajG"/>
</dbReference>
<feature type="signal peptide" evidence="1">
    <location>
        <begin position="1"/>
        <end position="17"/>
    </location>
</feature>
<evidence type="ECO:0000313" key="2">
    <source>
        <dbReference type="EMBL" id="KOO02484.1"/>
    </source>
</evidence>
<dbReference type="Proteomes" id="UP000037515">
    <property type="component" value="Unassembled WGS sequence"/>
</dbReference>
<gene>
    <name evidence="2" type="ORF">AKJ17_15545</name>
</gene>
<proteinExistence type="predicted"/>
<evidence type="ECO:0008006" key="4">
    <source>
        <dbReference type="Google" id="ProtNLM"/>
    </source>
</evidence>
<dbReference type="OrthoDB" id="5900953at2"/>
<feature type="chain" id="PRO_5005599979" description="Lipoprotein" evidence="1">
    <location>
        <begin position="18"/>
        <end position="189"/>
    </location>
</feature>